<dbReference type="EMBL" id="BMAW01105084">
    <property type="protein sequence ID" value="GFT17784.1"/>
    <property type="molecule type" value="Genomic_DNA"/>
</dbReference>
<evidence type="ECO:0000313" key="1">
    <source>
        <dbReference type="EMBL" id="GFT17784.1"/>
    </source>
</evidence>
<name>A0A8X6NKH0_NEPPI</name>
<sequence>MVIESFDPLRDDSEFWINNLINTPYMEELFYGRESFGPVNELYEGYWNAFEIPPEPMDEIKEEALQIYVDNNRKT</sequence>
<organism evidence="1 2">
    <name type="scientific">Nephila pilipes</name>
    <name type="common">Giant wood spider</name>
    <name type="synonym">Nephila maculata</name>
    <dbReference type="NCBI Taxonomy" id="299642"/>
    <lineage>
        <taxon>Eukaryota</taxon>
        <taxon>Metazoa</taxon>
        <taxon>Ecdysozoa</taxon>
        <taxon>Arthropoda</taxon>
        <taxon>Chelicerata</taxon>
        <taxon>Arachnida</taxon>
        <taxon>Araneae</taxon>
        <taxon>Araneomorphae</taxon>
        <taxon>Entelegynae</taxon>
        <taxon>Araneoidea</taxon>
        <taxon>Nephilidae</taxon>
        <taxon>Nephila</taxon>
    </lineage>
</organism>
<accession>A0A8X6NKH0</accession>
<comment type="caution">
    <text evidence="1">The sequence shown here is derived from an EMBL/GenBank/DDBJ whole genome shotgun (WGS) entry which is preliminary data.</text>
</comment>
<keyword evidence="2" id="KW-1185">Reference proteome</keyword>
<dbReference type="Proteomes" id="UP000887013">
    <property type="component" value="Unassembled WGS sequence"/>
</dbReference>
<protein>
    <submittedName>
        <fullName evidence="1">Uncharacterized protein</fullName>
    </submittedName>
</protein>
<proteinExistence type="predicted"/>
<gene>
    <name evidence="1" type="ORF">NPIL_343731</name>
</gene>
<dbReference type="AlphaFoldDB" id="A0A8X6NKH0"/>
<reference evidence="1" key="1">
    <citation type="submission" date="2020-08" db="EMBL/GenBank/DDBJ databases">
        <title>Multicomponent nature underlies the extraordinary mechanical properties of spider dragline silk.</title>
        <authorList>
            <person name="Kono N."/>
            <person name="Nakamura H."/>
            <person name="Mori M."/>
            <person name="Yoshida Y."/>
            <person name="Ohtoshi R."/>
            <person name="Malay A.D."/>
            <person name="Moran D.A.P."/>
            <person name="Tomita M."/>
            <person name="Numata K."/>
            <person name="Arakawa K."/>
        </authorList>
    </citation>
    <scope>NUCLEOTIDE SEQUENCE</scope>
</reference>
<evidence type="ECO:0000313" key="2">
    <source>
        <dbReference type="Proteomes" id="UP000887013"/>
    </source>
</evidence>